<evidence type="ECO:0000256" key="1">
    <source>
        <dbReference type="SAM" id="MobiDB-lite"/>
    </source>
</evidence>
<feature type="compositionally biased region" description="Polar residues" evidence="1">
    <location>
        <begin position="83"/>
        <end position="99"/>
    </location>
</feature>
<evidence type="ECO:0000313" key="2">
    <source>
        <dbReference type="EMBL" id="RXM91735.1"/>
    </source>
</evidence>
<dbReference type="AlphaFoldDB" id="A0A444UU97"/>
<gene>
    <name evidence="2" type="ORF">EOD39_20875</name>
</gene>
<dbReference type="Proteomes" id="UP000289886">
    <property type="component" value="Unassembled WGS sequence"/>
</dbReference>
<comment type="caution">
    <text evidence="2">The sequence shown here is derived from an EMBL/GenBank/DDBJ whole genome shotgun (WGS) entry which is preliminary data.</text>
</comment>
<feature type="compositionally biased region" description="Basic residues" evidence="1">
    <location>
        <begin position="145"/>
        <end position="159"/>
    </location>
</feature>
<dbReference type="InterPro" id="IPR009932">
    <property type="entry name" value="RCS1"/>
</dbReference>
<proteinExistence type="predicted"/>
<name>A0A444UU97_ACIRT</name>
<organism evidence="2 3">
    <name type="scientific">Acipenser ruthenus</name>
    <name type="common">Sterlet sturgeon</name>
    <dbReference type="NCBI Taxonomy" id="7906"/>
    <lineage>
        <taxon>Eukaryota</taxon>
        <taxon>Metazoa</taxon>
        <taxon>Chordata</taxon>
        <taxon>Craniata</taxon>
        <taxon>Vertebrata</taxon>
        <taxon>Euteleostomi</taxon>
        <taxon>Actinopterygii</taxon>
        <taxon>Chondrostei</taxon>
        <taxon>Acipenseriformes</taxon>
        <taxon>Acipenseridae</taxon>
        <taxon>Acipenser</taxon>
    </lineage>
</organism>
<keyword evidence="3" id="KW-1185">Reference proteome</keyword>
<feature type="region of interest" description="Disordered" evidence="1">
    <location>
        <begin position="69"/>
        <end position="177"/>
    </location>
</feature>
<reference evidence="2 3" key="1">
    <citation type="submission" date="2019-01" db="EMBL/GenBank/DDBJ databases">
        <title>Draft Genome and Complete Hox-Cluster Characterization of the Sterlet Sturgeon (Acipenser ruthenus).</title>
        <authorList>
            <person name="Wei Q."/>
        </authorList>
    </citation>
    <scope>NUCLEOTIDE SEQUENCE [LARGE SCALE GENOMIC DNA]</scope>
    <source>
        <strain evidence="2">WHYD16114868_AA</strain>
        <tissue evidence="2">Blood</tissue>
    </source>
</reference>
<accession>A0A444UU97</accession>
<dbReference type="PANTHER" id="PTHR35819:SF1">
    <property type="entry name" value="PROTEIN PIMREG"/>
    <property type="match status" value="1"/>
</dbReference>
<dbReference type="PANTHER" id="PTHR35819">
    <property type="entry name" value="PICALM INTERACTING MITOTIC REGULATOR PIMREG"/>
    <property type="match status" value="1"/>
</dbReference>
<protein>
    <submittedName>
        <fullName evidence="2">Protein FAM64A</fullName>
    </submittedName>
</protein>
<dbReference type="EMBL" id="SCEB01007917">
    <property type="protein sequence ID" value="RXM91735.1"/>
    <property type="molecule type" value="Genomic_DNA"/>
</dbReference>
<dbReference type="Pfam" id="PF07326">
    <property type="entry name" value="RCS1"/>
    <property type="match status" value="1"/>
</dbReference>
<evidence type="ECO:0000313" key="3">
    <source>
        <dbReference type="Proteomes" id="UP000289886"/>
    </source>
</evidence>
<feature type="region of interest" description="Disordered" evidence="1">
    <location>
        <begin position="21"/>
        <end position="41"/>
    </location>
</feature>
<sequence>MTSSVLQSVGVAVGWRSHSVLEDEPDSPLPDRFRKRPSSSSLNTLRMSLRKRLPLRSVTLNVQENPTWEALESRQKPGAVRSLTRSARSTLGNVSQRIQKSCVPREDCLVQTPGKPPAGEKQKSQAARTPRKNSTRLPAASPKYNPKHTPKSGSKRPPRAARTPEAGGSLRAGKGWSGRRKLVRMAALRSPFASPSRSDQAVENYKQLMVESYESSQHKGTRRASIRNNTARIRDTVHSWKDAALSNIRKGN</sequence>